<dbReference type="PATRIC" id="fig|1116472.3.peg.986"/>
<reference evidence="3 4" key="1">
    <citation type="journal article" date="2013" name="Genome Announc.">
        <title>Draft Genome Sequence of the Methanotrophic Gammaproteobacterium Methyloglobulus morosus DSM 22980 Strain KoM1.</title>
        <authorList>
            <person name="Poehlein A."/>
            <person name="Deutzmann J.S."/>
            <person name="Daniel R."/>
            <person name="Simeonova D.D."/>
        </authorList>
    </citation>
    <scope>NUCLEOTIDE SEQUENCE [LARGE SCALE GENOMIC DNA]</scope>
    <source>
        <strain evidence="3 4">KoM1</strain>
    </source>
</reference>
<dbReference type="STRING" id="1116472.MGMO_35c00030"/>
<keyword evidence="1" id="KW-0732">Signal</keyword>
<evidence type="ECO:0000256" key="1">
    <source>
        <dbReference type="SAM" id="SignalP"/>
    </source>
</evidence>
<dbReference type="EMBL" id="AYLO01000034">
    <property type="protein sequence ID" value="ESS73107.1"/>
    <property type="molecule type" value="Genomic_DNA"/>
</dbReference>
<feature type="signal peptide" evidence="1">
    <location>
        <begin position="1"/>
        <end position="28"/>
    </location>
</feature>
<organism evidence="3 4">
    <name type="scientific">Methyloglobulus morosus KoM1</name>
    <dbReference type="NCBI Taxonomy" id="1116472"/>
    <lineage>
        <taxon>Bacteria</taxon>
        <taxon>Pseudomonadati</taxon>
        <taxon>Pseudomonadota</taxon>
        <taxon>Gammaproteobacteria</taxon>
        <taxon>Methylococcales</taxon>
        <taxon>Methylococcaceae</taxon>
        <taxon>Methyloglobulus</taxon>
    </lineage>
</organism>
<keyword evidence="4" id="KW-1185">Reference proteome</keyword>
<evidence type="ECO:0000313" key="3">
    <source>
        <dbReference type="EMBL" id="ESS73107.1"/>
    </source>
</evidence>
<dbReference type="OrthoDB" id="220114at2"/>
<evidence type="ECO:0000313" key="4">
    <source>
        <dbReference type="Proteomes" id="UP000017842"/>
    </source>
</evidence>
<dbReference type="Pfam" id="PF18911">
    <property type="entry name" value="PKD_4"/>
    <property type="match status" value="1"/>
</dbReference>
<dbReference type="InterPro" id="IPR022409">
    <property type="entry name" value="PKD/Chitinase_dom"/>
</dbReference>
<sequence>MKARNNIRSGFMAILIATDLICSPFAFAGDPSQLLGKDLDQNQDLLTSVMRGRNYVVEVDQQGKIKQIVDTGANGNGVDPQQTVNGTYAATVSSTTSSVELPESHQGQDAIDFLGEDLPEIAANYGFTPDKLEELLLNDNTIRIDNNSRIFYVDDSVAQQTSFAPDGTEATLTGSAINEPPVPIASPASLANAFKLHSKPGASKTIYLDFDGHTATGTAWSTSSIEAPPFDLGGNTAVFDDNELSNIISIWNRVSEDYIPFDIDVTTEPPSTDALLRTSVADSTYGTRVVITKTGTVSCNCGGIAYVGVVSMINNTFYQPAWVFQQSLANNEKYIAEAASHEAGHTLGLFHDGQTVGTTVNGYYAGHGTGTTGWAPIMGVGYYKNVTQWSNGTYPGANNQQDDIAVFASKGILPRTDTVGNTIANASSLESTNTNPTGIVQTFGVIETSTDVDMYMLNTADGVVNLTVSPATKGPNLDIQLALYKPDGAVVTTIAPETALSANINMTLSAGTYFLAVSGSGHAPSGSDYGYSTYGSLGQYQITGAYPAANNAVSPTAVLGASTVTGPAALTVNFLGSASVGNGSIIGYQWSFGDGTSSTSADPVHTYATVGSFTASLTVTNQYLLTSTKTIPITVTAPQPTVHIATATMKLKKTSRVNARVSIKVVNSLGVAIPNAIVTGTWSGAFAGSLSSKTAKNGIALQTSKATHLRKGASGTYTINRISAPGYVYNPTQNAQTVMTIAW</sequence>
<dbReference type="RefSeq" id="WP_023493851.1">
    <property type="nucleotide sequence ID" value="NZ_AYLO01000034.1"/>
</dbReference>
<accession>V5C3U3</accession>
<dbReference type="CDD" id="cd00146">
    <property type="entry name" value="PKD"/>
    <property type="match status" value="1"/>
</dbReference>
<protein>
    <submittedName>
        <fullName evidence="3">PKD domain-containing protein</fullName>
    </submittedName>
</protein>
<evidence type="ECO:0000259" key="2">
    <source>
        <dbReference type="PROSITE" id="PS50093"/>
    </source>
</evidence>
<dbReference type="SUPFAM" id="SSF49299">
    <property type="entry name" value="PKD domain"/>
    <property type="match status" value="1"/>
</dbReference>
<dbReference type="AlphaFoldDB" id="V5C3U3"/>
<name>V5C3U3_9GAMM</name>
<dbReference type="eggNOG" id="COG3291">
    <property type="taxonomic scope" value="Bacteria"/>
</dbReference>
<feature type="domain" description="PKD" evidence="2">
    <location>
        <begin position="555"/>
        <end position="642"/>
    </location>
</feature>
<dbReference type="InterPro" id="IPR035986">
    <property type="entry name" value="PKD_dom_sf"/>
</dbReference>
<proteinExistence type="predicted"/>
<dbReference type="SMART" id="SM00089">
    <property type="entry name" value="PKD"/>
    <property type="match status" value="1"/>
</dbReference>
<dbReference type="Gene3D" id="2.60.120.380">
    <property type="match status" value="1"/>
</dbReference>
<dbReference type="InterPro" id="IPR013783">
    <property type="entry name" value="Ig-like_fold"/>
</dbReference>
<gene>
    <name evidence="3" type="ORF">MGMO_35c00030</name>
</gene>
<comment type="caution">
    <text evidence="3">The sequence shown here is derived from an EMBL/GenBank/DDBJ whole genome shotgun (WGS) entry which is preliminary data.</text>
</comment>
<dbReference type="InterPro" id="IPR000601">
    <property type="entry name" value="PKD_dom"/>
</dbReference>
<dbReference type="PROSITE" id="PS50093">
    <property type="entry name" value="PKD"/>
    <property type="match status" value="1"/>
</dbReference>
<dbReference type="Gene3D" id="2.60.40.10">
    <property type="entry name" value="Immunoglobulins"/>
    <property type="match status" value="1"/>
</dbReference>
<feature type="chain" id="PRO_5004731989" evidence="1">
    <location>
        <begin position="29"/>
        <end position="743"/>
    </location>
</feature>
<dbReference type="Proteomes" id="UP000017842">
    <property type="component" value="Unassembled WGS sequence"/>
</dbReference>
<dbReference type="SUPFAM" id="SSF55486">
    <property type="entry name" value="Metalloproteases ('zincins'), catalytic domain"/>
    <property type="match status" value="1"/>
</dbReference>